<sequence length="387" mass="43866">MLVMLTVIHYLGLLKELDNEELRRQKGLLIRGLRSPNFTKIEFDTLLAYCLVLKKSLYENHAIQNLKHEESCLIPSPILNALKLFSFRPWNYKLPNGESIPKRDVLELEGLINDWTILVSKVIGVVSGHPTDPKGGKDEKKEEGGDDKKEGEEKKEEENKDGDKKEEGEEKKEGEKEETKKDEEKKEDDKDKEKDKEKDKKEEEKKEDEKKDGDKKEGEEKKEEEKKEEEKKEEEKKDGEKKESKKETPKKDESKKEGNAATPTVSKGKLSLTELHFPDSGATHKFNVKNDGTTRLAVKVKCSDNKLYRVNPVFSIAEVGQDVIIEVIRSTGPSKEDKLVVVTREAPTDAKDAANLFKGDATNLFKGGDPTKEHAQTVALLADAIRL</sequence>
<reference evidence="2" key="1">
    <citation type="submission" date="2022-11" db="UniProtKB">
        <authorList>
            <consortium name="WormBaseParasite"/>
        </authorList>
    </citation>
    <scope>IDENTIFICATION</scope>
</reference>
<accession>A0AC34QSQ3</accession>
<name>A0AC34QSQ3_9BILA</name>
<organism evidence="1 2">
    <name type="scientific">Panagrolaimus sp. JU765</name>
    <dbReference type="NCBI Taxonomy" id="591449"/>
    <lineage>
        <taxon>Eukaryota</taxon>
        <taxon>Metazoa</taxon>
        <taxon>Ecdysozoa</taxon>
        <taxon>Nematoda</taxon>
        <taxon>Chromadorea</taxon>
        <taxon>Rhabditida</taxon>
        <taxon>Tylenchina</taxon>
        <taxon>Panagrolaimomorpha</taxon>
        <taxon>Panagrolaimoidea</taxon>
        <taxon>Panagrolaimidae</taxon>
        <taxon>Panagrolaimus</taxon>
    </lineage>
</organism>
<evidence type="ECO:0000313" key="1">
    <source>
        <dbReference type="Proteomes" id="UP000887576"/>
    </source>
</evidence>
<dbReference type="Proteomes" id="UP000887576">
    <property type="component" value="Unplaced"/>
</dbReference>
<proteinExistence type="predicted"/>
<dbReference type="WBParaSite" id="JU765_v2.g19130.t1">
    <property type="protein sequence ID" value="JU765_v2.g19130.t1"/>
    <property type="gene ID" value="JU765_v2.g19130"/>
</dbReference>
<protein>
    <submittedName>
        <fullName evidence="2">Major sperm protein</fullName>
    </submittedName>
</protein>
<evidence type="ECO:0000313" key="2">
    <source>
        <dbReference type="WBParaSite" id="JU765_v2.g19130.t1"/>
    </source>
</evidence>